<organism evidence="1 2">
    <name type="scientific">Periplaneta americana</name>
    <name type="common">American cockroach</name>
    <name type="synonym">Blatta americana</name>
    <dbReference type="NCBI Taxonomy" id="6978"/>
    <lineage>
        <taxon>Eukaryota</taxon>
        <taxon>Metazoa</taxon>
        <taxon>Ecdysozoa</taxon>
        <taxon>Arthropoda</taxon>
        <taxon>Hexapoda</taxon>
        <taxon>Insecta</taxon>
        <taxon>Pterygota</taxon>
        <taxon>Neoptera</taxon>
        <taxon>Polyneoptera</taxon>
        <taxon>Dictyoptera</taxon>
        <taxon>Blattodea</taxon>
        <taxon>Blattoidea</taxon>
        <taxon>Blattidae</taxon>
        <taxon>Blattinae</taxon>
        <taxon>Periplaneta</taxon>
    </lineage>
</organism>
<evidence type="ECO:0000313" key="2">
    <source>
        <dbReference type="Proteomes" id="UP001148838"/>
    </source>
</evidence>
<accession>A0ABQ8RXZ8</accession>
<gene>
    <name evidence="1" type="ORF">ANN_26410</name>
</gene>
<evidence type="ECO:0000313" key="1">
    <source>
        <dbReference type="EMBL" id="KAJ4426612.1"/>
    </source>
</evidence>
<comment type="caution">
    <text evidence="1">The sequence shown here is derived from an EMBL/GenBank/DDBJ whole genome shotgun (WGS) entry which is preliminary data.</text>
</comment>
<sequence>MITSLSVPGKFTVNMLTSQDILDFKSWQPKHYKNTCLSLKSQSKTVPQSRNQDFTVPSFMEFQYDSAKKGTVVASQYIGGIAKHTFVLRHTSQNLLNPTIPMENAYPT</sequence>
<proteinExistence type="predicted"/>
<dbReference type="Proteomes" id="UP001148838">
    <property type="component" value="Unassembled WGS sequence"/>
</dbReference>
<keyword evidence="2" id="KW-1185">Reference proteome</keyword>
<dbReference type="EMBL" id="JAJSOF020000039">
    <property type="protein sequence ID" value="KAJ4426612.1"/>
    <property type="molecule type" value="Genomic_DNA"/>
</dbReference>
<reference evidence="1 2" key="1">
    <citation type="journal article" date="2022" name="Allergy">
        <title>Genome assembly and annotation of Periplaneta americana reveal a comprehensive cockroach allergen profile.</title>
        <authorList>
            <person name="Wang L."/>
            <person name="Xiong Q."/>
            <person name="Saelim N."/>
            <person name="Wang L."/>
            <person name="Nong W."/>
            <person name="Wan A.T."/>
            <person name="Shi M."/>
            <person name="Liu X."/>
            <person name="Cao Q."/>
            <person name="Hui J.H.L."/>
            <person name="Sookrung N."/>
            <person name="Leung T.F."/>
            <person name="Tungtrongchitr A."/>
            <person name="Tsui S.K.W."/>
        </authorList>
    </citation>
    <scope>NUCLEOTIDE SEQUENCE [LARGE SCALE GENOMIC DNA]</scope>
    <source>
        <strain evidence="1">PWHHKU_190912</strain>
    </source>
</reference>
<name>A0ABQ8RXZ8_PERAM</name>
<protein>
    <submittedName>
        <fullName evidence="1">Uncharacterized protein</fullName>
    </submittedName>
</protein>